<dbReference type="AlphaFoldDB" id="A0A420ZCT5"/>
<gene>
    <name evidence="3" type="ORF">DRH29_02320</name>
</gene>
<evidence type="ECO:0000313" key="4">
    <source>
        <dbReference type="Proteomes" id="UP000281261"/>
    </source>
</evidence>
<dbReference type="Proteomes" id="UP000281261">
    <property type="component" value="Unassembled WGS sequence"/>
</dbReference>
<keyword evidence="2" id="KW-1133">Transmembrane helix</keyword>
<proteinExistence type="predicted"/>
<evidence type="ECO:0000256" key="1">
    <source>
        <dbReference type="SAM" id="MobiDB-lite"/>
    </source>
</evidence>
<evidence type="ECO:0008006" key="5">
    <source>
        <dbReference type="Google" id="ProtNLM"/>
    </source>
</evidence>
<keyword evidence="2" id="KW-0812">Transmembrane</keyword>
<evidence type="ECO:0000313" key="3">
    <source>
        <dbReference type="EMBL" id="RLC37303.1"/>
    </source>
</evidence>
<feature type="transmembrane region" description="Helical" evidence="2">
    <location>
        <begin position="27"/>
        <end position="48"/>
    </location>
</feature>
<feature type="region of interest" description="Disordered" evidence="1">
    <location>
        <begin position="128"/>
        <end position="156"/>
    </location>
</feature>
<keyword evidence="2" id="KW-0472">Membrane</keyword>
<dbReference type="EMBL" id="QMNG01000006">
    <property type="protein sequence ID" value="RLC37303.1"/>
    <property type="molecule type" value="Genomic_DNA"/>
</dbReference>
<comment type="caution">
    <text evidence="3">The sequence shown here is derived from an EMBL/GenBank/DDBJ whole genome shotgun (WGS) entry which is preliminary data.</text>
</comment>
<name>A0A420ZCT5_UNCK3</name>
<dbReference type="PROSITE" id="PS00018">
    <property type="entry name" value="EF_HAND_1"/>
    <property type="match status" value="1"/>
</dbReference>
<protein>
    <recommendedName>
        <fullName evidence="5">EF-hand domain-containing protein</fullName>
    </recommendedName>
</protein>
<sequence>MTESKNKNIHNSQLKFKMEVENKPKNYSLIIKIAVFGVALIITGTIVFQGNFLEGVLKLIGAGASQTEEIVISNVNEWRGKAGDWWVEDSSPKLENVEIIENIEPADPIFNGFLVPYAGVEVQGIKKSDLPSNKDESLLGDDSRKPKKETKPVETEKEYCYTSPVIDLGAEGSTLRSFTMFDIRPLGSEIRYGYRTGAGANLSGNFITIEDTSASLSHSNSQVIEHQSLQETPVSRYLQLEVTFLNVNPDNLTAVAEIKIAFQPADKEVVSTQPVQWGDMEKGNSQIAKEIIVDYNETTIINDKKGSVRINTAADGRKVARLDGVILSKHPRVVFEDVELLTGEEYVIVLEVPGMDRKILYFAASYEPEATYEFTFGALYPSADDSAEGDGSSFSKSADLNGDGSVNSIDYQLFLEQFGKTDFTSLDF</sequence>
<evidence type="ECO:0000256" key="2">
    <source>
        <dbReference type="SAM" id="Phobius"/>
    </source>
</evidence>
<accession>A0A420ZCT5</accession>
<organism evidence="3 4">
    <name type="scientific">candidate division Kazan bacterium</name>
    <dbReference type="NCBI Taxonomy" id="2202143"/>
    <lineage>
        <taxon>Bacteria</taxon>
        <taxon>Bacteria division Kazan-3B-28</taxon>
    </lineage>
</organism>
<reference evidence="3 4" key="1">
    <citation type="submission" date="2018-06" db="EMBL/GenBank/DDBJ databases">
        <title>Extensive metabolic versatility and redundancy in microbially diverse, dynamic hydrothermal sediments.</title>
        <authorList>
            <person name="Dombrowski N."/>
            <person name="Teske A."/>
            <person name="Baker B.J."/>
        </authorList>
    </citation>
    <scope>NUCLEOTIDE SEQUENCE [LARGE SCALE GENOMIC DNA]</scope>
    <source>
        <strain evidence="3">B79_G16</strain>
    </source>
</reference>
<dbReference type="InterPro" id="IPR018247">
    <property type="entry name" value="EF_Hand_1_Ca_BS"/>
</dbReference>